<feature type="transmembrane region" description="Helical" evidence="7">
    <location>
        <begin position="146"/>
        <end position="179"/>
    </location>
</feature>
<feature type="transmembrane region" description="Helical" evidence="7">
    <location>
        <begin position="277"/>
        <end position="298"/>
    </location>
</feature>
<feature type="transmembrane region" description="Helical" evidence="7">
    <location>
        <begin position="212"/>
        <end position="234"/>
    </location>
</feature>
<protein>
    <submittedName>
        <fullName evidence="8">Chromate transporter</fullName>
    </submittedName>
</protein>
<feature type="transmembrane region" description="Helical" evidence="7">
    <location>
        <begin position="362"/>
        <end position="378"/>
    </location>
</feature>
<keyword evidence="3" id="KW-1003">Cell membrane</keyword>
<dbReference type="NCBIfam" id="TIGR00937">
    <property type="entry name" value="2A51"/>
    <property type="match status" value="1"/>
</dbReference>
<keyword evidence="6 7" id="KW-0472">Membrane</keyword>
<feature type="transmembrane region" description="Helical" evidence="7">
    <location>
        <begin position="117"/>
        <end position="134"/>
    </location>
</feature>
<organism evidence="8 9">
    <name type="scientific">Olleya aquimaris</name>
    <dbReference type="NCBI Taxonomy" id="639310"/>
    <lineage>
        <taxon>Bacteria</taxon>
        <taxon>Pseudomonadati</taxon>
        <taxon>Bacteroidota</taxon>
        <taxon>Flavobacteriia</taxon>
        <taxon>Flavobacteriales</taxon>
        <taxon>Flavobacteriaceae</taxon>
    </lineage>
</organism>
<keyword evidence="5 7" id="KW-1133">Transmembrane helix</keyword>
<evidence type="ECO:0000256" key="5">
    <source>
        <dbReference type="ARBA" id="ARBA00022989"/>
    </source>
</evidence>
<sequence>MNLIQMDSKLKEVAQVFFKLGCFAFGGPAAHIAMMEDEVVTKRRWMTRHQFLDLIGATNLIPGPNSTEMTMHCGYERAGKKGLFVAGIAFIFPAIVITAILAYFYVKYGNLPEVTPFIFGIKPAVLAIIASAVFKLGKKAIKTFELAVLGILVVLASFLGVNEVVALLIAGVLGMLYFYFKEKKLESLNSIFPVFMVSSISMSLLKISTINVFLTFLKVGAILYGSGYVLFAYLDAELVTKGWLTRVELLDAIAVGQFTPGPVLSTSTFIGYQLSGFPGALAATTGIFLPSFLFVLVLNPLIPKMQQSKLLRYFLDAVNVAAVAVMLAVLVIMAKDTLVDWKALSIALLAFYLVFKTKLSSIWVIVLGSVLGYILMSFF</sequence>
<dbReference type="PANTHER" id="PTHR33567">
    <property type="entry name" value="CHROMATE ION TRANSPORTER (EUROFUNG)"/>
    <property type="match status" value="1"/>
</dbReference>
<dbReference type="Proteomes" id="UP000248703">
    <property type="component" value="Unassembled WGS sequence"/>
</dbReference>
<proteinExistence type="inferred from homology"/>
<feature type="transmembrane region" description="Helical" evidence="7">
    <location>
        <begin position="338"/>
        <end position="355"/>
    </location>
</feature>
<dbReference type="Pfam" id="PF02417">
    <property type="entry name" value="Chromate_transp"/>
    <property type="match status" value="2"/>
</dbReference>
<name>A0A327RMR2_9FLAO</name>
<accession>A0A327RMR2</accession>
<evidence type="ECO:0000313" key="8">
    <source>
        <dbReference type="EMBL" id="RAJ15027.1"/>
    </source>
</evidence>
<dbReference type="PANTHER" id="PTHR33567:SF3">
    <property type="entry name" value="CHROMATE ION TRANSPORTER (EUROFUNG)"/>
    <property type="match status" value="1"/>
</dbReference>
<gene>
    <name evidence="8" type="ORF">LY08_01376</name>
</gene>
<feature type="transmembrane region" description="Helical" evidence="7">
    <location>
        <begin position="310"/>
        <end position="332"/>
    </location>
</feature>
<evidence type="ECO:0000256" key="3">
    <source>
        <dbReference type="ARBA" id="ARBA00022475"/>
    </source>
</evidence>
<dbReference type="GO" id="GO:0005886">
    <property type="term" value="C:plasma membrane"/>
    <property type="evidence" value="ECO:0007669"/>
    <property type="project" value="UniProtKB-SubCell"/>
</dbReference>
<evidence type="ECO:0000256" key="6">
    <source>
        <dbReference type="ARBA" id="ARBA00023136"/>
    </source>
</evidence>
<dbReference type="AlphaFoldDB" id="A0A327RMR2"/>
<comment type="caution">
    <text evidence="8">The sequence shown here is derived from an EMBL/GenBank/DDBJ whole genome shotgun (WGS) entry which is preliminary data.</text>
</comment>
<evidence type="ECO:0000256" key="7">
    <source>
        <dbReference type="SAM" id="Phobius"/>
    </source>
</evidence>
<evidence type="ECO:0000256" key="2">
    <source>
        <dbReference type="ARBA" id="ARBA00005262"/>
    </source>
</evidence>
<feature type="transmembrane region" description="Helical" evidence="7">
    <location>
        <begin position="185"/>
        <end position="205"/>
    </location>
</feature>
<dbReference type="InterPro" id="IPR014047">
    <property type="entry name" value="Chr_Tranpt_l_chain"/>
</dbReference>
<comment type="subcellular location">
    <subcellularLocation>
        <location evidence="1">Cell membrane</location>
        <topology evidence="1">Multi-pass membrane protein</topology>
    </subcellularLocation>
</comment>
<feature type="transmembrane region" description="Helical" evidence="7">
    <location>
        <begin position="83"/>
        <end position="105"/>
    </location>
</feature>
<reference evidence="8 9" key="1">
    <citation type="submission" date="2018-06" db="EMBL/GenBank/DDBJ databases">
        <title>Genomic Encyclopedia of Archaeal and Bacterial Type Strains, Phase II (KMG-II): from individual species to whole genera.</title>
        <authorList>
            <person name="Goeker M."/>
        </authorList>
    </citation>
    <scope>NUCLEOTIDE SEQUENCE [LARGE SCALE GENOMIC DNA]</scope>
    <source>
        <strain evidence="8 9">DSM 24464</strain>
    </source>
</reference>
<dbReference type="EMBL" id="QLLO01000004">
    <property type="protein sequence ID" value="RAJ15027.1"/>
    <property type="molecule type" value="Genomic_DNA"/>
</dbReference>
<dbReference type="InterPro" id="IPR003370">
    <property type="entry name" value="Chromate_transpt"/>
</dbReference>
<dbReference type="PIRSF" id="PIRSF004810">
    <property type="entry name" value="ChrA"/>
    <property type="match status" value="1"/>
</dbReference>
<dbReference type="GO" id="GO:0015109">
    <property type="term" value="F:chromate transmembrane transporter activity"/>
    <property type="evidence" value="ECO:0007669"/>
    <property type="project" value="InterPro"/>
</dbReference>
<evidence type="ECO:0000313" key="9">
    <source>
        <dbReference type="Proteomes" id="UP000248703"/>
    </source>
</evidence>
<keyword evidence="9" id="KW-1185">Reference proteome</keyword>
<keyword evidence="4 7" id="KW-0812">Transmembrane</keyword>
<evidence type="ECO:0000256" key="4">
    <source>
        <dbReference type="ARBA" id="ARBA00022692"/>
    </source>
</evidence>
<dbReference type="RefSeq" id="WP_170120604.1">
    <property type="nucleotide sequence ID" value="NZ_QLLO01000004.1"/>
</dbReference>
<evidence type="ECO:0000256" key="1">
    <source>
        <dbReference type="ARBA" id="ARBA00004651"/>
    </source>
</evidence>
<comment type="similarity">
    <text evidence="2">Belongs to the chromate ion transporter (CHR) (TC 2.A.51) family.</text>
</comment>